<gene>
    <name evidence="3" type="ORF">PAXRUDRAFT_772812</name>
</gene>
<dbReference type="Proteomes" id="UP000054538">
    <property type="component" value="Unassembled WGS sequence"/>
</dbReference>
<dbReference type="InterPro" id="IPR024752">
    <property type="entry name" value="Myb/SANT-like_dom"/>
</dbReference>
<evidence type="ECO:0000313" key="3">
    <source>
        <dbReference type="EMBL" id="KIK78511.1"/>
    </source>
</evidence>
<reference evidence="3 4" key="1">
    <citation type="submission" date="2014-04" db="EMBL/GenBank/DDBJ databases">
        <authorList>
            <consortium name="DOE Joint Genome Institute"/>
            <person name="Kuo A."/>
            <person name="Kohler A."/>
            <person name="Jargeat P."/>
            <person name="Nagy L.G."/>
            <person name="Floudas D."/>
            <person name="Copeland A."/>
            <person name="Barry K.W."/>
            <person name="Cichocki N."/>
            <person name="Veneault-Fourrey C."/>
            <person name="LaButti K."/>
            <person name="Lindquist E.A."/>
            <person name="Lipzen A."/>
            <person name="Lundell T."/>
            <person name="Morin E."/>
            <person name="Murat C."/>
            <person name="Sun H."/>
            <person name="Tunlid A."/>
            <person name="Henrissat B."/>
            <person name="Grigoriev I.V."/>
            <person name="Hibbett D.S."/>
            <person name="Martin F."/>
            <person name="Nordberg H.P."/>
            <person name="Cantor M.N."/>
            <person name="Hua S.X."/>
        </authorList>
    </citation>
    <scope>NUCLEOTIDE SEQUENCE [LARGE SCALE GENOMIC DNA]</scope>
    <source>
        <strain evidence="3 4">Ve08.2h10</strain>
    </source>
</reference>
<evidence type="ECO:0000259" key="2">
    <source>
        <dbReference type="Pfam" id="PF12776"/>
    </source>
</evidence>
<dbReference type="PANTHER" id="PTHR46929:SF3">
    <property type="entry name" value="MYB_SANT-LIKE DOMAIN-CONTAINING PROTEIN"/>
    <property type="match status" value="1"/>
</dbReference>
<dbReference type="HOGENOM" id="CLU_082499_1_2_1"/>
<dbReference type="OrthoDB" id="3255758at2759"/>
<organism evidence="3 4">
    <name type="scientific">Paxillus rubicundulus Ve08.2h10</name>
    <dbReference type="NCBI Taxonomy" id="930991"/>
    <lineage>
        <taxon>Eukaryota</taxon>
        <taxon>Fungi</taxon>
        <taxon>Dikarya</taxon>
        <taxon>Basidiomycota</taxon>
        <taxon>Agaricomycotina</taxon>
        <taxon>Agaricomycetes</taxon>
        <taxon>Agaricomycetidae</taxon>
        <taxon>Boletales</taxon>
        <taxon>Paxilineae</taxon>
        <taxon>Paxillaceae</taxon>
        <taxon>Paxillus</taxon>
    </lineage>
</organism>
<feature type="region of interest" description="Disordered" evidence="1">
    <location>
        <begin position="1"/>
        <end position="33"/>
    </location>
</feature>
<feature type="non-terminal residue" evidence="3">
    <location>
        <position position="1"/>
    </location>
</feature>
<accession>A0A0D0D4I1</accession>
<dbReference type="EMBL" id="KN826566">
    <property type="protein sequence ID" value="KIK78511.1"/>
    <property type="molecule type" value="Genomic_DNA"/>
</dbReference>
<dbReference type="InParanoid" id="A0A0D0D4I1"/>
<evidence type="ECO:0000313" key="4">
    <source>
        <dbReference type="Proteomes" id="UP000054538"/>
    </source>
</evidence>
<protein>
    <recommendedName>
        <fullName evidence="2">Myb/SANT-like domain-containing protein</fullName>
    </recommendedName>
</protein>
<feature type="domain" description="Myb/SANT-like" evidence="2">
    <location>
        <begin position="29"/>
        <end position="127"/>
    </location>
</feature>
<dbReference type="AlphaFoldDB" id="A0A0D0D4I1"/>
<keyword evidence="4" id="KW-1185">Reference proteome</keyword>
<dbReference type="Pfam" id="PF12776">
    <property type="entry name" value="Myb_DNA-bind_3"/>
    <property type="match status" value="1"/>
</dbReference>
<reference evidence="4" key="2">
    <citation type="submission" date="2015-01" db="EMBL/GenBank/DDBJ databases">
        <title>Evolutionary Origins and Diversification of the Mycorrhizal Mutualists.</title>
        <authorList>
            <consortium name="DOE Joint Genome Institute"/>
            <consortium name="Mycorrhizal Genomics Consortium"/>
            <person name="Kohler A."/>
            <person name="Kuo A."/>
            <person name="Nagy L.G."/>
            <person name="Floudas D."/>
            <person name="Copeland A."/>
            <person name="Barry K.W."/>
            <person name="Cichocki N."/>
            <person name="Veneault-Fourrey C."/>
            <person name="LaButti K."/>
            <person name="Lindquist E.A."/>
            <person name="Lipzen A."/>
            <person name="Lundell T."/>
            <person name="Morin E."/>
            <person name="Murat C."/>
            <person name="Riley R."/>
            <person name="Ohm R."/>
            <person name="Sun H."/>
            <person name="Tunlid A."/>
            <person name="Henrissat B."/>
            <person name="Grigoriev I.V."/>
            <person name="Hibbett D.S."/>
            <person name="Martin F."/>
        </authorList>
    </citation>
    <scope>NUCLEOTIDE SEQUENCE [LARGE SCALE GENOMIC DNA]</scope>
    <source>
        <strain evidence="4">Ve08.2h10</strain>
    </source>
</reference>
<proteinExistence type="predicted"/>
<name>A0A0D0D4I1_9AGAM</name>
<evidence type="ECO:0000256" key="1">
    <source>
        <dbReference type="SAM" id="MobiDB-lite"/>
    </source>
</evidence>
<dbReference type="PANTHER" id="PTHR46929">
    <property type="entry name" value="EXPRESSED PROTEIN"/>
    <property type="match status" value="1"/>
</dbReference>
<sequence length="198" mass="21580">MAHKSTTPTTSQDNGKQDTPNEQAPCNAKWSSSDDTTLVNTLKTFVDGNSADNGSFKPAAFMVTAKVLEHSHKMSGGAVKTTKNCSCHWAALKANCLIVRQLVNLSGFKWDDSTKMVTAEGSVWEKYLEAHPEAKHWCFNPFSLYEDILGLIKGCHAMGEGALLSYSVPHKSTPPLQNPLRTKSAFSALCSSVPPHFH</sequence>